<accession>A0A433RRN4</accession>
<keyword evidence="2 4" id="KW-0808">Transferase</keyword>
<dbReference type="PANTHER" id="PTHR44942:SF4">
    <property type="entry name" value="METHYLTRANSFERASE TYPE 11 DOMAIN-CONTAINING PROTEIN"/>
    <property type="match status" value="1"/>
</dbReference>
<dbReference type="OrthoDB" id="9811589at2"/>
<dbReference type="Proteomes" id="UP000288623">
    <property type="component" value="Unassembled WGS sequence"/>
</dbReference>
<dbReference type="InterPro" id="IPR041698">
    <property type="entry name" value="Methyltransf_25"/>
</dbReference>
<reference evidence="4 5" key="1">
    <citation type="submission" date="2014-11" db="EMBL/GenBank/DDBJ databases">
        <title>Genome sequence and analysis of novel Kurthia sp.</title>
        <authorList>
            <person name="Lawson J.N."/>
            <person name="Gonzalez J.E."/>
            <person name="Rinauldi L."/>
            <person name="Xuan Z."/>
            <person name="Firman A."/>
            <person name="Shaddox L."/>
            <person name="Trudeau A."/>
            <person name="Shah S."/>
            <person name="Reiman D."/>
        </authorList>
    </citation>
    <scope>NUCLEOTIDE SEQUENCE [LARGE SCALE GENOMIC DNA]</scope>
    <source>
        <strain evidence="4 5">3B1D</strain>
    </source>
</reference>
<organism evidence="4 5">
    <name type="scientific">Candidatus Kurthia intestinigallinarum</name>
    <dbReference type="NCBI Taxonomy" id="1562256"/>
    <lineage>
        <taxon>Bacteria</taxon>
        <taxon>Bacillati</taxon>
        <taxon>Bacillota</taxon>
        <taxon>Bacilli</taxon>
        <taxon>Bacillales</taxon>
        <taxon>Caryophanaceae</taxon>
        <taxon>Kurthia</taxon>
    </lineage>
</organism>
<dbReference type="RefSeq" id="WP_126991308.1">
    <property type="nucleotide sequence ID" value="NZ_JTFC01000036.1"/>
</dbReference>
<dbReference type="CDD" id="cd02440">
    <property type="entry name" value="AdoMet_MTases"/>
    <property type="match status" value="1"/>
</dbReference>
<evidence type="ECO:0000259" key="3">
    <source>
        <dbReference type="Pfam" id="PF13649"/>
    </source>
</evidence>
<dbReference type="Pfam" id="PF13649">
    <property type="entry name" value="Methyltransf_25"/>
    <property type="match status" value="1"/>
</dbReference>
<dbReference type="Gene3D" id="3.40.50.150">
    <property type="entry name" value="Vaccinia Virus protein VP39"/>
    <property type="match status" value="1"/>
</dbReference>
<evidence type="ECO:0000256" key="1">
    <source>
        <dbReference type="ARBA" id="ARBA00022603"/>
    </source>
</evidence>
<dbReference type="GO" id="GO:0008168">
    <property type="term" value="F:methyltransferase activity"/>
    <property type="evidence" value="ECO:0007669"/>
    <property type="project" value="UniProtKB-KW"/>
</dbReference>
<dbReference type="AlphaFoldDB" id="A0A433RRN4"/>
<keyword evidence="1 4" id="KW-0489">Methyltransferase</keyword>
<dbReference type="SUPFAM" id="SSF53335">
    <property type="entry name" value="S-adenosyl-L-methionine-dependent methyltransferases"/>
    <property type="match status" value="1"/>
</dbReference>
<evidence type="ECO:0000256" key="2">
    <source>
        <dbReference type="ARBA" id="ARBA00022679"/>
    </source>
</evidence>
<dbReference type="InterPro" id="IPR051052">
    <property type="entry name" value="Diverse_substrate_MTase"/>
</dbReference>
<proteinExistence type="predicted"/>
<evidence type="ECO:0000313" key="5">
    <source>
        <dbReference type="Proteomes" id="UP000288623"/>
    </source>
</evidence>
<dbReference type="PANTHER" id="PTHR44942">
    <property type="entry name" value="METHYLTRANSF_11 DOMAIN-CONTAINING PROTEIN"/>
    <property type="match status" value="1"/>
</dbReference>
<name>A0A433RRN4_9BACL</name>
<dbReference type="EMBL" id="JTFC01000036">
    <property type="protein sequence ID" value="RUS53688.1"/>
    <property type="molecule type" value="Genomic_DNA"/>
</dbReference>
<dbReference type="GO" id="GO:0032259">
    <property type="term" value="P:methylation"/>
    <property type="evidence" value="ECO:0007669"/>
    <property type="project" value="UniProtKB-KW"/>
</dbReference>
<gene>
    <name evidence="4" type="ORF">QI30_14375</name>
</gene>
<keyword evidence="5" id="KW-1185">Reference proteome</keyword>
<evidence type="ECO:0000313" key="4">
    <source>
        <dbReference type="EMBL" id="RUS53688.1"/>
    </source>
</evidence>
<feature type="domain" description="Methyltransferase" evidence="3">
    <location>
        <begin position="44"/>
        <end position="137"/>
    </location>
</feature>
<dbReference type="InterPro" id="IPR029063">
    <property type="entry name" value="SAM-dependent_MTases_sf"/>
</dbReference>
<sequence length="266" mass="30450">MTNYGENLFEGAAAYYAQYRPVYPAHLIRFLVEKFADNGQQKLLDIGCGTGEISFRLFDWFDEVIGIDTDKEMLCEAMRKKELLRVSNVHFFNGDLVQFLAHQSIDKLQLVTMAKSFHWMDREALLHTLYPLIQSGGGVALIDQYIPNKEITPWEQAFKQVVKKWYGAERRAGNTTYTHPVKSHATVIEESAFTLQQYSLAPYTYTWTIDAILGNHYSTSYGLKQFLGSEARIQAFEQDVRETLLQLNPAGVFEEILPVSVKLAMK</sequence>
<protein>
    <submittedName>
        <fullName evidence="4">Methyltransferase</fullName>
    </submittedName>
</protein>
<comment type="caution">
    <text evidence="4">The sequence shown here is derived from an EMBL/GenBank/DDBJ whole genome shotgun (WGS) entry which is preliminary data.</text>
</comment>